<comment type="caution">
    <text evidence="1">The sequence shown here is derived from an EMBL/GenBank/DDBJ whole genome shotgun (WGS) entry which is preliminary data.</text>
</comment>
<proteinExistence type="predicted"/>
<gene>
    <name evidence="1" type="ORF">H0235_000123</name>
</gene>
<protein>
    <submittedName>
        <fullName evidence="1">Uncharacterized protein</fullName>
    </submittedName>
</protein>
<accession>A0A834UG52</accession>
<organism evidence="1 2">
    <name type="scientific">Vespula pensylvanica</name>
    <name type="common">Western yellow jacket</name>
    <name type="synonym">Wasp</name>
    <dbReference type="NCBI Taxonomy" id="30213"/>
    <lineage>
        <taxon>Eukaryota</taxon>
        <taxon>Metazoa</taxon>
        <taxon>Ecdysozoa</taxon>
        <taxon>Arthropoda</taxon>
        <taxon>Hexapoda</taxon>
        <taxon>Insecta</taxon>
        <taxon>Pterygota</taxon>
        <taxon>Neoptera</taxon>
        <taxon>Endopterygota</taxon>
        <taxon>Hymenoptera</taxon>
        <taxon>Apocrita</taxon>
        <taxon>Aculeata</taxon>
        <taxon>Vespoidea</taxon>
        <taxon>Vespidae</taxon>
        <taxon>Vespinae</taxon>
        <taxon>Vespula</taxon>
    </lineage>
</organism>
<dbReference type="EMBL" id="JACSDY010000001">
    <property type="protein sequence ID" value="KAF7437732.1"/>
    <property type="molecule type" value="Genomic_DNA"/>
</dbReference>
<name>A0A834UG52_VESPE</name>
<reference evidence="1" key="1">
    <citation type="journal article" date="2020" name="G3 (Bethesda)">
        <title>High-Quality Assemblies for Three Invasive Social Wasps from the &lt;i&gt;Vespula&lt;/i&gt; Genus.</title>
        <authorList>
            <person name="Harrop T.W.R."/>
            <person name="Guhlin J."/>
            <person name="McLaughlin G.M."/>
            <person name="Permina E."/>
            <person name="Stockwell P."/>
            <person name="Gilligan J."/>
            <person name="Le Lec M.F."/>
            <person name="Gruber M.A.M."/>
            <person name="Quinn O."/>
            <person name="Lovegrove M."/>
            <person name="Duncan E.J."/>
            <person name="Remnant E.J."/>
            <person name="Van Eeckhoven J."/>
            <person name="Graham B."/>
            <person name="Knapp R.A."/>
            <person name="Langford K.W."/>
            <person name="Kronenberg Z."/>
            <person name="Press M.O."/>
            <person name="Eacker S.M."/>
            <person name="Wilson-Rankin E.E."/>
            <person name="Purcell J."/>
            <person name="Lester P.J."/>
            <person name="Dearden P.K."/>
        </authorList>
    </citation>
    <scope>NUCLEOTIDE SEQUENCE</scope>
    <source>
        <strain evidence="1">Volc-1</strain>
    </source>
</reference>
<dbReference type="AlphaFoldDB" id="A0A834UG52"/>
<keyword evidence="2" id="KW-1185">Reference proteome</keyword>
<evidence type="ECO:0000313" key="2">
    <source>
        <dbReference type="Proteomes" id="UP000600918"/>
    </source>
</evidence>
<evidence type="ECO:0000313" key="1">
    <source>
        <dbReference type="EMBL" id="KAF7437732.1"/>
    </source>
</evidence>
<sequence>MGVKRFNFRASLAHTALMVPSKQRYTTHGVVAFRLSLPANGVSQVPGRVWLNSSKATIARSIIQNGCITRTIAIPSEVYSRATIYTAKRLSTYPSMIQELGIIYGFAVNSIVREFNTTMLQCGY</sequence>
<dbReference type="Proteomes" id="UP000600918">
    <property type="component" value="Unassembled WGS sequence"/>
</dbReference>